<evidence type="ECO:0000256" key="7">
    <source>
        <dbReference type="ARBA" id="ARBA00022643"/>
    </source>
</evidence>
<dbReference type="SMART" id="SM00086">
    <property type="entry name" value="PAC"/>
    <property type="match status" value="5"/>
</dbReference>
<dbReference type="InterPro" id="IPR052162">
    <property type="entry name" value="Sensor_kinase/Photoreceptor"/>
</dbReference>
<dbReference type="CDD" id="cd00130">
    <property type="entry name" value="PAS"/>
    <property type="match status" value="3"/>
</dbReference>
<keyword evidence="6" id="KW-0285">Flavoprotein</keyword>
<comment type="catalytic activity">
    <reaction evidence="1">
        <text>ATP + protein L-histidine = ADP + protein N-phospho-L-histidine.</text>
        <dbReference type="EC" id="2.7.13.3"/>
    </reaction>
</comment>
<evidence type="ECO:0000256" key="10">
    <source>
        <dbReference type="ARBA" id="ARBA00022777"/>
    </source>
</evidence>
<name>A0A916WXG6_9SPHN</name>
<dbReference type="InterPro" id="IPR001610">
    <property type="entry name" value="PAC"/>
</dbReference>
<dbReference type="GO" id="GO:0005524">
    <property type="term" value="F:ATP binding"/>
    <property type="evidence" value="ECO:0007669"/>
    <property type="project" value="UniProtKB-KW"/>
</dbReference>
<dbReference type="SUPFAM" id="SSF55874">
    <property type="entry name" value="ATPase domain of HSP90 chaperone/DNA topoisomerase II/histidine kinase"/>
    <property type="match status" value="1"/>
</dbReference>
<dbReference type="Gene3D" id="3.30.565.10">
    <property type="entry name" value="Histidine kinase-like ATPase, C-terminal domain"/>
    <property type="match status" value="1"/>
</dbReference>
<dbReference type="GO" id="GO:0004673">
    <property type="term" value="F:protein histidine kinase activity"/>
    <property type="evidence" value="ECO:0007669"/>
    <property type="project" value="UniProtKB-EC"/>
</dbReference>
<dbReference type="InterPro" id="IPR036890">
    <property type="entry name" value="HATPase_C_sf"/>
</dbReference>
<keyword evidence="5" id="KW-0716">Sensory transduction</keyword>
<keyword evidence="13" id="KW-0675">Receptor</keyword>
<feature type="domain" description="PAS" evidence="14">
    <location>
        <begin position="130"/>
        <end position="200"/>
    </location>
</feature>
<proteinExistence type="predicted"/>
<dbReference type="SMART" id="SM00911">
    <property type="entry name" value="HWE_HK"/>
    <property type="match status" value="1"/>
</dbReference>
<keyword evidence="7" id="KW-0288">FMN</keyword>
<reference evidence="16" key="2">
    <citation type="submission" date="2020-09" db="EMBL/GenBank/DDBJ databases">
        <authorList>
            <person name="Sun Q."/>
            <person name="Zhou Y."/>
        </authorList>
    </citation>
    <scope>NUCLEOTIDE SEQUENCE</scope>
    <source>
        <strain evidence="16">CGMCC 1.15330</strain>
    </source>
</reference>
<dbReference type="InterPro" id="IPR013655">
    <property type="entry name" value="PAS_fold_3"/>
</dbReference>
<feature type="domain" description="PAC" evidence="15">
    <location>
        <begin position="705"/>
        <end position="758"/>
    </location>
</feature>
<keyword evidence="12" id="KW-0157">Chromophore</keyword>
<evidence type="ECO:0000313" key="17">
    <source>
        <dbReference type="Proteomes" id="UP000623067"/>
    </source>
</evidence>
<keyword evidence="11" id="KW-0067">ATP-binding</keyword>
<gene>
    <name evidence="16" type="ORF">GCM10011380_33700</name>
</gene>
<evidence type="ECO:0000256" key="9">
    <source>
        <dbReference type="ARBA" id="ARBA00022741"/>
    </source>
</evidence>
<comment type="caution">
    <text evidence="16">The sequence shown here is derived from an EMBL/GenBank/DDBJ whole genome shotgun (WGS) entry which is preliminary data.</text>
</comment>
<evidence type="ECO:0000313" key="16">
    <source>
        <dbReference type="EMBL" id="GGB41488.1"/>
    </source>
</evidence>
<evidence type="ECO:0000256" key="6">
    <source>
        <dbReference type="ARBA" id="ARBA00022630"/>
    </source>
</evidence>
<evidence type="ECO:0000256" key="11">
    <source>
        <dbReference type="ARBA" id="ARBA00022840"/>
    </source>
</evidence>
<keyword evidence="10" id="KW-0418">Kinase</keyword>
<keyword evidence="3" id="KW-0600">Photoreceptor protein</keyword>
<dbReference type="EMBL" id="BMIH01000005">
    <property type="protein sequence ID" value="GGB41488.1"/>
    <property type="molecule type" value="Genomic_DNA"/>
</dbReference>
<keyword evidence="9" id="KW-0547">Nucleotide-binding</keyword>
<dbReference type="InterPro" id="IPR000700">
    <property type="entry name" value="PAS-assoc_C"/>
</dbReference>
<dbReference type="PANTHER" id="PTHR43304:SF1">
    <property type="entry name" value="PAC DOMAIN-CONTAINING PROTEIN"/>
    <property type="match status" value="1"/>
</dbReference>
<dbReference type="Proteomes" id="UP000623067">
    <property type="component" value="Unassembled WGS sequence"/>
</dbReference>
<dbReference type="InterPro" id="IPR035965">
    <property type="entry name" value="PAS-like_dom_sf"/>
</dbReference>
<dbReference type="InterPro" id="IPR011102">
    <property type="entry name" value="Sig_transdc_His_kinase_HWE"/>
</dbReference>
<dbReference type="PROSITE" id="PS50113">
    <property type="entry name" value="PAC"/>
    <property type="match status" value="3"/>
</dbReference>
<dbReference type="SUPFAM" id="SSF55785">
    <property type="entry name" value="PYP-like sensor domain (PAS domain)"/>
    <property type="match status" value="6"/>
</dbReference>
<feature type="domain" description="PAS" evidence="14">
    <location>
        <begin position="507"/>
        <end position="567"/>
    </location>
</feature>
<dbReference type="PANTHER" id="PTHR43304">
    <property type="entry name" value="PHYTOCHROME-LIKE PROTEIN CPH1"/>
    <property type="match status" value="1"/>
</dbReference>
<accession>A0A916WXG6</accession>
<dbReference type="Pfam" id="PF13188">
    <property type="entry name" value="PAS_8"/>
    <property type="match status" value="1"/>
</dbReference>
<dbReference type="Pfam" id="PF08447">
    <property type="entry name" value="PAS_3"/>
    <property type="match status" value="3"/>
</dbReference>
<feature type="domain" description="PAC" evidence="15">
    <location>
        <begin position="582"/>
        <end position="632"/>
    </location>
</feature>
<dbReference type="NCBIfam" id="TIGR00229">
    <property type="entry name" value="sensory_box"/>
    <property type="match status" value="3"/>
</dbReference>
<feature type="domain" description="PAC" evidence="15">
    <location>
        <begin position="203"/>
        <end position="255"/>
    </location>
</feature>
<dbReference type="AlphaFoldDB" id="A0A916WXG6"/>
<dbReference type="InterPro" id="IPR000014">
    <property type="entry name" value="PAS"/>
</dbReference>
<dbReference type="Gene3D" id="3.30.450.20">
    <property type="entry name" value="PAS domain"/>
    <property type="match status" value="6"/>
</dbReference>
<evidence type="ECO:0000256" key="3">
    <source>
        <dbReference type="ARBA" id="ARBA00022543"/>
    </source>
</evidence>
<keyword evidence="4" id="KW-0597">Phosphoprotein</keyword>
<evidence type="ECO:0000256" key="4">
    <source>
        <dbReference type="ARBA" id="ARBA00022553"/>
    </source>
</evidence>
<evidence type="ECO:0000256" key="12">
    <source>
        <dbReference type="ARBA" id="ARBA00022991"/>
    </source>
</evidence>
<dbReference type="Pfam" id="PF07536">
    <property type="entry name" value="HWE_HK"/>
    <property type="match status" value="1"/>
</dbReference>
<dbReference type="PROSITE" id="PS50112">
    <property type="entry name" value="PAS"/>
    <property type="match status" value="2"/>
</dbReference>
<evidence type="ECO:0000256" key="5">
    <source>
        <dbReference type="ARBA" id="ARBA00022606"/>
    </source>
</evidence>
<evidence type="ECO:0000259" key="15">
    <source>
        <dbReference type="PROSITE" id="PS50113"/>
    </source>
</evidence>
<keyword evidence="8" id="KW-0808">Transferase</keyword>
<dbReference type="SMART" id="SM00091">
    <property type="entry name" value="PAS"/>
    <property type="match status" value="5"/>
</dbReference>
<protein>
    <recommendedName>
        <fullName evidence="2">histidine kinase</fullName>
        <ecNumber evidence="2">2.7.13.3</ecNumber>
    </recommendedName>
</protein>
<evidence type="ECO:0000259" key="14">
    <source>
        <dbReference type="PROSITE" id="PS50112"/>
    </source>
</evidence>
<keyword evidence="17" id="KW-1185">Reference proteome</keyword>
<organism evidence="16 17">
    <name type="scientific">Sphingomonas metalli</name>
    <dbReference type="NCBI Taxonomy" id="1779358"/>
    <lineage>
        <taxon>Bacteria</taxon>
        <taxon>Pseudomonadati</taxon>
        <taxon>Pseudomonadota</taxon>
        <taxon>Alphaproteobacteria</taxon>
        <taxon>Sphingomonadales</taxon>
        <taxon>Sphingomonadaceae</taxon>
        <taxon>Sphingomonas</taxon>
    </lineage>
</organism>
<evidence type="ECO:0000256" key="8">
    <source>
        <dbReference type="ARBA" id="ARBA00022679"/>
    </source>
</evidence>
<sequence length="964" mass="107214">MRTALDMMLAMPGPATILWGADHLQFYNDAYIPIARDRHPALLGCPVEQGWPDAYPTIIADLLAAVERGEACRLVAHPVRLIGADGRPEDRMFDTDWSPIRDRAGRIAGALQTLTEATDRVCAEAAMRESEARHRLLVGSQAQAIWETDRDGVVVTDSESWRRYTGQTLDEWLGYGWLDAIHPDDRGYAEAQWRAAVAVRGLVNAEFRLRAPDGGWRWTNVRAAPVISDNGAIEKWAGINIDIDASKRAEGNLRESEAKYRALFESMNEAFAVVEMLREADGGWRDLRFVEANAAFTSHSGLPWPVGRIATELLGTPDPRWTRLCGRALDTGRSIRSEESEPALGRIFDLNVFALDRTRDRAAILFTDVTARRRADAALRESEEIRRLALDSGRMGAWTWDTRAGTVRADATVQALWGVSATEQPHPVSLYAGLMYADGAAWLASLAEQDIAPGADVQIEVQIKSGPTSGHWVEIRGRAERDKPWIINGVSFDITEQRLASQRLKKSETLFRTMAEAIEDVFYVTDLDAGRLDYLSPAYESIWGRSAAALQSDLSGFVDTIFPDDREGIAAAKAAQARGEAVHSEYRIVRPDGEIRWILDRCFPVPHEGRRLSAGIASDITRRRAGQERLRASEERLRLLIEGIPQLVWRSAAGGHWTWSSPQWQSFTRQTLAESLDLGWLDAAHPEDRTLVLQAWERAPARGRIDVEFRVRRGRDGAYLWHRMRSLPVRAASGEVHEWLGTTTDVQQLKELQERQAVLVAELQHRTRNLLGVVHYLADMTARSSADLEDFGARFRDRLESLARVQGLLSRLSDVDRVTFDDLVRTELSAMSDGLARVTLDGPAGVLLRSSTVQTLAMVLHELATNAVKYGALGQSDGRLAVRWRLDSPRDGDRPWLHVEWRESGVAMPPSGSAATGGGQGRELIERALPYQLGARTSYRMERDGICCTIAMPVSMPVDAAPAG</sequence>
<evidence type="ECO:0000256" key="1">
    <source>
        <dbReference type="ARBA" id="ARBA00000085"/>
    </source>
</evidence>
<dbReference type="GO" id="GO:0009881">
    <property type="term" value="F:photoreceptor activity"/>
    <property type="evidence" value="ECO:0007669"/>
    <property type="project" value="UniProtKB-KW"/>
</dbReference>
<dbReference type="EC" id="2.7.13.3" evidence="2"/>
<evidence type="ECO:0000256" key="2">
    <source>
        <dbReference type="ARBA" id="ARBA00012438"/>
    </source>
</evidence>
<evidence type="ECO:0000256" key="13">
    <source>
        <dbReference type="ARBA" id="ARBA00023170"/>
    </source>
</evidence>
<reference evidence="16" key="1">
    <citation type="journal article" date="2014" name="Int. J. Syst. Evol. Microbiol.">
        <title>Complete genome sequence of Corynebacterium casei LMG S-19264T (=DSM 44701T), isolated from a smear-ripened cheese.</title>
        <authorList>
            <consortium name="US DOE Joint Genome Institute (JGI-PGF)"/>
            <person name="Walter F."/>
            <person name="Albersmeier A."/>
            <person name="Kalinowski J."/>
            <person name="Ruckert C."/>
        </authorList>
    </citation>
    <scope>NUCLEOTIDE SEQUENCE</scope>
    <source>
        <strain evidence="16">CGMCC 1.15330</strain>
    </source>
</reference>